<feature type="signal peptide" evidence="1">
    <location>
        <begin position="1"/>
        <end position="16"/>
    </location>
</feature>
<protein>
    <submittedName>
        <fullName evidence="2">Uncharacterized protein</fullName>
    </submittedName>
</protein>
<feature type="chain" id="PRO_5005192631" evidence="1">
    <location>
        <begin position="17"/>
        <end position="332"/>
    </location>
</feature>
<accession>A0A0G4IG69</accession>
<proteinExistence type="predicted"/>
<name>A0A0G4IG69_9ALVE</name>
<evidence type="ECO:0000313" key="2">
    <source>
        <dbReference type="EMBL" id="CEM56173.1"/>
    </source>
</evidence>
<sequence>MKFSLLGAVAVGVAQGAFDVEKLGTYNLTGAKGLDFDLGKFDFGKFGLDLFASDKLDKSKKEKKEKPMVGDVIFSEKFDDASNFTVTQFLDASDNGQNCGGDDGMSLYVGNPPTGSTPVAFTGIYIVNGTTANDTLIDTLVPETSQAITQNNINQIPSDTDGFDGNFMIADGVARGQDGATNDVCGSVLLSWTGAVPTENFSFFEVCLDLASNGREKYNTDDFVAVQVQQEGGSDWVDVIKVVGEGSDTDAIVSIGYPQNGSGSVLTPDVTTFCNVFPVTTDTFSVRMNIYNTFNDEEFAWDNLVVSIADPADFELALQSGFTSSPTVGIIL</sequence>
<gene>
    <name evidence="2" type="ORF">Cvel_14161</name>
</gene>
<reference evidence="2" key="1">
    <citation type="submission" date="2014-11" db="EMBL/GenBank/DDBJ databases">
        <authorList>
            <person name="Otto D Thomas"/>
            <person name="Naeem Raeece"/>
        </authorList>
    </citation>
    <scope>NUCLEOTIDE SEQUENCE</scope>
</reference>
<dbReference type="AlphaFoldDB" id="A0A0G4IG69"/>
<dbReference type="EMBL" id="CDMZ01005950">
    <property type="protein sequence ID" value="CEM56173.1"/>
    <property type="molecule type" value="Genomic_DNA"/>
</dbReference>
<dbReference type="VEuPathDB" id="CryptoDB:Cvel_14161"/>
<evidence type="ECO:0000256" key="1">
    <source>
        <dbReference type="SAM" id="SignalP"/>
    </source>
</evidence>
<keyword evidence="1" id="KW-0732">Signal</keyword>
<organism evidence="2">
    <name type="scientific">Chromera velia CCMP2878</name>
    <dbReference type="NCBI Taxonomy" id="1169474"/>
    <lineage>
        <taxon>Eukaryota</taxon>
        <taxon>Sar</taxon>
        <taxon>Alveolata</taxon>
        <taxon>Colpodellida</taxon>
        <taxon>Chromeraceae</taxon>
        <taxon>Chromera</taxon>
    </lineage>
</organism>